<organism evidence="9 10">
    <name type="scientific">Musa troglodytarum</name>
    <name type="common">fe'i banana</name>
    <dbReference type="NCBI Taxonomy" id="320322"/>
    <lineage>
        <taxon>Eukaryota</taxon>
        <taxon>Viridiplantae</taxon>
        <taxon>Streptophyta</taxon>
        <taxon>Embryophyta</taxon>
        <taxon>Tracheophyta</taxon>
        <taxon>Spermatophyta</taxon>
        <taxon>Magnoliopsida</taxon>
        <taxon>Liliopsida</taxon>
        <taxon>Zingiberales</taxon>
        <taxon>Musaceae</taxon>
        <taxon>Musa</taxon>
    </lineage>
</organism>
<dbReference type="SMART" id="SM00356">
    <property type="entry name" value="ZnF_C3H1"/>
    <property type="match status" value="1"/>
</dbReference>
<feature type="domain" description="RRM" evidence="8">
    <location>
        <begin position="377"/>
        <end position="447"/>
    </location>
</feature>
<dbReference type="GO" id="GO:0003723">
    <property type="term" value="F:RNA binding"/>
    <property type="evidence" value="ECO:0007669"/>
    <property type="project" value="UniProtKB-KW"/>
</dbReference>
<dbReference type="OrthoDB" id="1914176at2759"/>
<dbReference type="InterPro" id="IPR036855">
    <property type="entry name" value="Znf_CCCH_sf"/>
</dbReference>
<dbReference type="FunFam" id="3.30.70.330:FF:000678">
    <property type="entry name" value="zinc finger CCCH domain-containing protein 53-like isoform X2"/>
    <property type="match status" value="1"/>
</dbReference>
<dbReference type="Gene3D" id="3.30.70.330">
    <property type="match status" value="1"/>
</dbReference>
<dbReference type="AlphaFoldDB" id="A0A9E7E8B2"/>
<keyword evidence="3" id="KW-0862">Zinc</keyword>
<dbReference type="PANTHER" id="PTHR24009">
    <property type="entry name" value="RNA-BINDING (RRM/RBD/RNP MOTIFS)"/>
    <property type="match status" value="1"/>
</dbReference>
<name>A0A9E7E8B2_9LILI</name>
<dbReference type="InterPro" id="IPR012677">
    <property type="entry name" value="Nucleotide-bd_a/b_plait_sf"/>
</dbReference>
<dbReference type="Pfam" id="PF00642">
    <property type="entry name" value="zf-CCCH"/>
    <property type="match status" value="1"/>
</dbReference>
<dbReference type="InterPro" id="IPR000504">
    <property type="entry name" value="RRM_dom"/>
</dbReference>
<protein>
    <submittedName>
        <fullName evidence="9">Zinc finger CCCH domain-containing protein</fullName>
    </submittedName>
</protein>
<evidence type="ECO:0000313" key="9">
    <source>
        <dbReference type="EMBL" id="URD72296.1"/>
    </source>
</evidence>
<dbReference type="Proteomes" id="UP001055439">
    <property type="component" value="Chromosome 1"/>
</dbReference>
<dbReference type="EMBL" id="CP097502">
    <property type="protein sequence ID" value="URD72296.1"/>
    <property type="molecule type" value="Genomic_DNA"/>
</dbReference>
<dbReference type="SUPFAM" id="SSF90229">
    <property type="entry name" value="CCCH zinc finger"/>
    <property type="match status" value="1"/>
</dbReference>
<dbReference type="Gene3D" id="4.10.1000.10">
    <property type="entry name" value="Zinc finger, CCCH-type"/>
    <property type="match status" value="1"/>
</dbReference>
<reference evidence="9" key="1">
    <citation type="submission" date="2022-05" db="EMBL/GenBank/DDBJ databases">
        <title>The Musa troglodytarum L. genome provides insights into the mechanism of non-climacteric behaviour and enrichment of carotenoids.</title>
        <authorList>
            <person name="Wang J."/>
        </authorList>
    </citation>
    <scope>NUCLEOTIDE SEQUENCE</scope>
    <source>
        <tissue evidence="9">Leaf</tissue>
    </source>
</reference>
<dbReference type="InterPro" id="IPR000571">
    <property type="entry name" value="Znf_CCCH"/>
</dbReference>
<keyword evidence="2" id="KW-0863">Zinc-finger</keyword>
<evidence type="ECO:0000313" key="10">
    <source>
        <dbReference type="Proteomes" id="UP001055439"/>
    </source>
</evidence>
<feature type="non-terminal residue" evidence="9">
    <location>
        <position position="637"/>
    </location>
</feature>
<dbReference type="GO" id="GO:0008270">
    <property type="term" value="F:zinc ion binding"/>
    <property type="evidence" value="ECO:0007669"/>
    <property type="project" value="UniProtKB-KW"/>
</dbReference>
<evidence type="ECO:0000256" key="6">
    <source>
        <dbReference type="SAM" id="MobiDB-lite"/>
    </source>
</evidence>
<evidence type="ECO:0000256" key="5">
    <source>
        <dbReference type="ARBA" id="ARBA00023125"/>
    </source>
</evidence>
<dbReference type="InterPro" id="IPR056276">
    <property type="entry name" value="AtC3H46-like_PABC-like"/>
</dbReference>
<dbReference type="InterPro" id="IPR035979">
    <property type="entry name" value="RBD_domain_sf"/>
</dbReference>
<evidence type="ECO:0000256" key="2">
    <source>
        <dbReference type="ARBA" id="ARBA00022771"/>
    </source>
</evidence>
<evidence type="ECO:0000259" key="7">
    <source>
        <dbReference type="SMART" id="SM00356"/>
    </source>
</evidence>
<sequence length="637" mass="72485">MLKERIWELSQRVWREGGERECSLFFCPWWYDMEGGETRSCDMDFFELAKIIFGRVQKLEPDNVVKILGCIFLKEPRGQEMVRLAFGPDTVLLSKIMDAKIMLGMLSSKSCVPEMHIGSYPPPGSQTFSSPVNFHVTPAYWDRQFAAEHHPPSHNLDFVPQAYADSLADEFLLHSQPQAVKQLDSTNHVGNYYYSEASLSGSMAPRTTRRSHSLSDLPIKACHYFNKGFCKHGSNCRYSHAQSFPDGFSDVFSPSTNDYVNEDHTFTPKSLERLEMEITELLRSKRGMAVSTASLPLLYSEKYGKTIQAEGYLTESQRHGKTGFNLTKLLSHLKKSIRLIERPHGQHSVILAEDAPRYMEFRNERNDLGSTVSSSHQIYLTFPAESTFTEDDVSNYFKQFGQVRDVRIPCQDKRMFGFVSFVHPETVNMILMKRNPHYVCGARVLVKPYREKSRVIDRMYPEKIKPHYPCHYLNVDHDVHSVPRESDTSSLFGNHLVEKEMMEHLSGLNLAPRTPTQHEYFGHGVEDLKVSEGPNNLFLDHFSYSFDAMNDGSTSHDKARQTSNSFGDQENGYVELPESPFASPPVGSSISTFPPTVDKSIHRKEPMNSKEMGLLELSSKKLKIDDGDEFSAQGTSS</sequence>
<dbReference type="PANTHER" id="PTHR24009:SF0">
    <property type="entry name" value="ZINC FINGER CCCH DOMAIN-CONTAINING PROTEIN 18"/>
    <property type="match status" value="1"/>
</dbReference>
<dbReference type="GO" id="GO:0003677">
    <property type="term" value="F:DNA binding"/>
    <property type="evidence" value="ECO:0007669"/>
    <property type="project" value="UniProtKB-KW"/>
</dbReference>
<feature type="region of interest" description="Disordered" evidence="6">
    <location>
        <begin position="581"/>
        <end position="614"/>
    </location>
</feature>
<feature type="domain" description="C3H1-type" evidence="7">
    <location>
        <begin position="217"/>
        <end position="242"/>
    </location>
</feature>
<dbReference type="SMART" id="SM00360">
    <property type="entry name" value="RRM"/>
    <property type="match status" value="1"/>
</dbReference>
<evidence type="ECO:0000256" key="4">
    <source>
        <dbReference type="ARBA" id="ARBA00022884"/>
    </source>
</evidence>
<dbReference type="Pfam" id="PF00076">
    <property type="entry name" value="RRM_1"/>
    <property type="match status" value="1"/>
</dbReference>
<evidence type="ECO:0000256" key="3">
    <source>
        <dbReference type="ARBA" id="ARBA00022833"/>
    </source>
</evidence>
<gene>
    <name evidence="9" type="ORF">MUK42_26025</name>
</gene>
<dbReference type="SUPFAM" id="SSF54928">
    <property type="entry name" value="RNA-binding domain, RBD"/>
    <property type="match status" value="1"/>
</dbReference>
<evidence type="ECO:0000256" key="1">
    <source>
        <dbReference type="ARBA" id="ARBA00022723"/>
    </source>
</evidence>
<evidence type="ECO:0000259" key="8">
    <source>
        <dbReference type="SMART" id="SM00360"/>
    </source>
</evidence>
<proteinExistence type="predicted"/>
<accession>A0A9E7E8B2</accession>
<keyword evidence="10" id="KW-1185">Reference proteome</keyword>
<feature type="compositionally biased region" description="Basic and acidic residues" evidence="6">
    <location>
        <begin position="599"/>
        <end position="608"/>
    </location>
</feature>
<dbReference type="Pfam" id="PF23182">
    <property type="entry name" value="PABC_AtC3H46"/>
    <property type="match status" value="1"/>
</dbReference>
<keyword evidence="1" id="KW-0479">Metal-binding</keyword>
<keyword evidence="4" id="KW-0694">RNA-binding</keyword>
<keyword evidence="5" id="KW-0238">DNA-binding</keyword>